<keyword evidence="1" id="KW-0812">Transmembrane</keyword>
<gene>
    <name evidence="2" type="ORF">Cvel_6300</name>
</gene>
<accession>A0A0G4HC94</accession>
<reference evidence="2" key="1">
    <citation type="submission" date="2014-11" db="EMBL/GenBank/DDBJ databases">
        <authorList>
            <person name="Otto D Thomas"/>
            <person name="Naeem Raeece"/>
        </authorList>
    </citation>
    <scope>NUCLEOTIDE SEQUENCE</scope>
</reference>
<keyword evidence="1" id="KW-0472">Membrane</keyword>
<dbReference type="AlphaFoldDB" id="A0A0G4HC94"/>
<sequence>MFPQFSWKGCIGRSLPRAPDTAVALRQVPDSAFTAAPRRSRRQGATCGTLEMLSGADHYEADDGSIQPGMVELHPVVKLVVVVSLPADVLLFLSLVFGIAGLGTRSYM</sequence>
<organism evidence="2">
    <name type="scientific">Chromera velia CCMP2878</name>
    <dbReference type="NCBI Taxonomy" id="1169474"/>
    <lineage>
        <taxon>Eukaryota</taxon>
        <taxon>Sar</taxon>
        <taxon>Alveolata</taxon>
        <taxon>Colpodellida</taxon>
        <taxon>Chromeraceae</taxon>
        <taxon>Chromera</taxon>
    </lineage>
</organism>
<evidence type="ECO:0000313" key="2">
    <source>
        <dbReference type="EMBL" id="CEM41638.1"/>
    </source>
</evidence>
<dbReference type="VEuPathDB" id="CryptoDB:Cvel_6300"/>
<evidence type="ECO:0000256" key="1">
    <source>
        <dbReference type="SAM" id="Phobius"/>
    </source>
</evidence>
<protein>
    <submittedName>
        <fullName evidence="2">Uncharacterized protein</fullName>
    </submittedName>
</protein>
<proteinExistence type="predicted"/>
<dbReference type="EMBL" id="CDMZ01002279">
    <property type="protein sequence ID" value="CEM41638.1"/>
    <property type="molecule type" value="Genomic_DNA"/>
</dbReference>
<feature type="transmembrane region" description="Helical" evidence="1">
    <location>
        <begin position="79"/>
        <end position="102"/>
    </location>
</feature>
<dbReference type="PhylomeDB" id="A0A0G4HC94"/>
<name>A0A0G4HC94_9ALVE</name>
<keyword evidence="1" id="KW-1133">Transmembrane helix</keyword>